<reference evidence="1" key="1">
    <citation type="submission" date="2022-01" db="EMBL/GenBank/DDBJ databases">
        <authorList>
            <person name="King R."/>
        </authorList>
    </citation>
    <scope>NUCLEOTIDE SEQUENCE</scope>
</reference>
<dbReference type="AlphaFoldDB" id="A0A9N9MF94"/>
<accession>A0A9N9MF94</accession>
<dbReference type="Proteomes" id="UP001152799">
    <property type="component" value="Chromosome 14"/>
</dbReference>
<protein>
    <submittedName>
        <fullName evidence="1">Uncharacterized protein</fullName>
    </submittedName>
</protein>
<gene>
    <name evidence="1" type="ORF">CEUTPL_LOCUS4313</name>
</gene>
<organism evidence="1 2">
    <name type="scientific">Ceutorhynchus assimilis</name>
    <name type="common">cabbage seed weevil</name>
    <dbReference type="NCBI Taxonomy" id="467358"/>
    <lineage>
        <taxon>Eukaryota</taxon>
        <taxon>Metazoa</taxon>
        <taxon>Ecdysozoa</taxon>
        <taxon>Arthropoda</taxon>
        <taxon>Hexapoda</taxon>
        <taxon>Insecta</taxon>
        <taxon>Pterygota</taxon>
        <taxon>Neoptera</taxon>
        <taxon>Endopterygota</taxon>
        <taxon>Coleoptera</taxon>
        <taxon>Polyphaga</taxon>
        <taxon>Cucujiformia</taxon>
        <taxon>Curculionidae</taxon>
        <taxon>Ceutorhynchinae</taxon>
        <taxon>Ceutorhynchus</taxon>
    </lineage>
</organism>
<sequence length="191" mass="21895">MGKVKENYYVPKKTNRDQHLRESFFRKKILVLREHSYASRNAGGESSRARCSSVCSKRTQDQENTNTLLSNMISPVSQDQENNCVIIESLCYENEHETPIMDEIISTGISDPLDINLVEENNQSTSGANPLQSEQDPAMSILPDEQLHEFSFISQEEYNEVNEHIIEVERTRRPDSTVIQGNRIVDLEYVT</sequence>
<name>A0A9N9MF94_9CUCU</name>
<evidence type="ECO:0000313" key="1">
    <source>
        <dbReference type="EMBL" id="CAG9763655.1"/>
    </source>
</evidence>
<proteinExistence type="predicted"/>
<keyword evidence="2" id="KW-1185">Reference proteome</keyword>
<evidence type="ECO:0000313" key="2">
    <source>
        <dbReference type="Proteomes" id="UP001152799"/>
    </source>
</evidence>
<dbReference type="EMBL" id="OU892290">
    <property type="protein sequence ID" value="CAG9763655.1"/>
    <property type="molecule type" value="Genomic_DNA"/>
</dbReference>